<dbReference type="GO" id="GO:0004467">
    <property type="term" value="F:long-chain fatty acid-CoA ligase activity"/>
    <property type="evidence" value="ECO:0007669"/>
    <property type="project" value="TreeGrafter"/>
</dbReference>
<dbReference type="PANTHER" id="PTHR24096">
    <property type="entry name" value="LONG-CHAIN-FATTY-ACID--COA LIGASE"/>
    <property type="match status" value="1"/>
</dbReference>
<accession>A0AAW1U1Y6</accession>
<comment type="similarity">
    <text evidence="2">Belongs to the ATP-dependent AMP-binding enzyme family.</text>
</comment>
<comment type="subcellular location">
    <subcellularLocation>
        <location evidence="1">Peroxisome</location>
    </subcellularLocation>
</comment>
<dbReference type="InterPro" id="IPR025110">
    <property type="entry name" value="AMP-bd_C"/>
</dbReference>
<evidence type="ECO:0000256" key="1">
    <source>
        <dbReference type="ARBA" id="ARBA00004275"/>
    </source>
</evidence>
<evidence type="ECO:0000259" key="4">
    <source>
        <dbReference type="Pfam" id="PF00501"/>
    </source>
</evidence>
<name>A0AAW1U1Y6_9CUCU</name>
<dbReference type="InterPro" id="IPR045851">
    <property type="entry name" value="AMP-bd_C_sf"/>
</dbReference>
<proteinExistence type="inferred from homology"/>
<sequence>MPVTRSLRPVFHLRKRVQSSIFACSRYNSSSSSTEPNVLKSPFKSIEIPKISISELVFDRTEKWGNLIATECSITGRNYTYGQMQKYAKNLTGALRKKFKLNKGDVVAVHLPNSPEYAIVALGILHGGMIATTLNPIYTKDEVARQLVDSGAKVIITLNDLWPLAKAAVDLSKKPVTILTANSKEGQSTPQGAISLKEMLQQDVDISDISQPSADEIAFLPYSSGTTGLPKGVELTHFNIISNLYQLGIPDLDYLEVPSETHQETIPNILPQFHIYGLTVTLLFTTLKGCKNISLPKFDPKLFIETLVKHRPSALLVAPPLIIFMSQDVVKAEYLSSIRRIVCGAAPLGALDEERFLTKVNYKAKIAQGYGMTETSPVISFTSKWHPLTPGSSGQPVSNTEVKIVDTKDPTLPALGPKQHGELMVRGPQIMKGYHNRPKETQDIFHEGWLRTGDIGFYDDNGNLTITDRLKELIKVKGFQVPPAELEEVIREYPDVAEVGVIGIPHELYGEVPRAYISVKPGAQFDENKLHEFVKNKVASYKELKGGIGVIDSIPKNAAGKILRRQLKNLYEQHQR</sequence>
<dbReference type="Pfam" id="PF00501">
    <property type="entry name" value="AMP-binding"/>
    <property type="match status" value="1"/>
</dbReference>
<dbReference type="GO" id="GO:0046949">
    <property type="term" value="P:fatty-acyl-CoA biosynthetic process"/>
    <property type="evidence" value="ECO:0007669"/>
    <property type="project" value="TreeGrafter"/>
</dbReference>
<evidence type="ECO:0000256" key="2">
    <source>
        <dbReference type="ARBA" id="ARBA00006432"/>
    </source>
</evidence>
<dbReference type="Proteomes" id="UP001431783">
    <property type="component" value="Unassembled WGS sequence"/>
</dbReference>
<gene>
    <name evidence="6" type="ORF">WA026_013922</name>
</gene>
<comment type="caution">
    <text evidence="6">The sequence shown here is derived from an EMBL/GenBank/DDBJ whole genome shotgun (WGS) entry which is preliminary data.</text>
</comment>
<dbReference type="GO" id="GO:0005777">
    <property type="term" value="C:peroxisome"/>
    <property type="evidence" value="ECO:0007669"/>
    <property type="project" value="UniProtKB-SubCell"/>
</dbReference>
<evidence type="ECO:0000259" key="5">
    <source>
        <dbReference type="Pfam" id="PF13193"/>
    </source>
</evidence>
<protein>
    <recommendedName>
        <fullName evidence="8">4-coumarate--CoA ligase</fullName>
    </recommendedName>
</protein>
<feature type="domain" description="AMP-binding enzyme C-terminal" evidence="5">
    <location>
        <begin position="485"/>
        <end position="561"/>
    </location>
</feature>
<evidence type="ECO:0000313" key="6">
    <source>
        <dbReference type="EMBL" id="KAK9876548.1"/>
    </source>
</evidence>
<dbReference type="FunFam" id="3.30.300.30:FF:000007">
    <property type="entry name" value="4-coumarate--CoA ligase 2"/>
    <property type="match status" value="1"/>
</dbReference>
<dbReference type="SUPFAM" id="SSF56801">
    <property type="entry name" value="Acetyl-CoA synthetase-like"/>
    <property type="match status" value="1"/>
</dbReference>
<reference evidence="6 7" key="1">
    <citation type="submission" date="2023-03" db="EMBL/GenBank/DDBJ databases">
        <title>Genome insight into feeding habits of ladybird beetles.</title>
        <authorList>
            <person name="Li H.-S."/>
            <person name="Huang Y.-H."/>
            <person name="Pang H."/>
        </authorList>
    </citation>
    <scope>NUCLEOTIDE SEQUENCE [LARGE SCALE GENOMIC DNA]</scope>
    <source>
        <strain evidence="6">SYSU_2023b</strain>
        <tissue evidence="6">Whole body</tissue>
    </source>
</reference>
<evidence type="ECO:0000256" key="3">
    <source>
        <dbReference type="ARBA" id="ARBA00023140"/>
    </source>
</evidence>
<keyword evidence="7" id="KW-1185">Reference proteome</keyword>
<dbReference type="PROSITE" id="PS00455">
    <property type="entry name" value="AMP_BINDING"/>
    <property type="match status" value="1"/>
</dbReference>
<dbReference type="Gene3D" id="3.40.50.12780">
    <property type="entry name" value="N-terminal domain of ligase-like"/>
    <property type="match status" value="1"/>
</dbReference>
<dbReference type="InterPro" id="IPR020845">
    <property type="entry name" value="AMP-binding_CS"/>
</dbReference>
<dbReference type="Gene3D" id="3.30.300.30">
    <property type="match status" value="1"/>
</dbReference>
<keyword evidence="3" id="KW-0576">Peroxisome</keyword>
<dbReference type="Pfam" id="PF13193">
    <property type="entry name" value="AMP-binding_C"/>
    <property type="match status" value="1"/>
</dbReference>
<evidence type="ECO:0000313" key="7">
    <source>
        <dbReference type="Proteomes" id="UP001431783"/>
    </source>
</evidence>
<dbReference type="PANTHER" id="PTHR24096:SF422">
    <property type="entry name" value="BCDNA.GH02901"/>
    <property type="match status" value="1"/>
</dbReference>
<dbReference type="InterPro" id="IPR000873">
    <property type="entry name" value="AMP-dep_synth/lig_dom"/>
</dbReference>
<feature type="domain" description="AMP-dependent synthetase/ligase" evidence="4">
    <location>
        <begin position="63"/>
        <end position="435"/>
    </location>
</feature>
<dbReference type="AlphaFoldDB" id="A0AAW1U1Y6"/>
<evidence type="ECO:0008006" key="8">
    <source>
        <dbReference type="Google" id="ProtNLM"/>
    </source>
</evidence>
<organism evidence="6 7">
    <name type="scientific">Henosepilachna vigintioctopunctata</name>
    <dbReference type="NCBI Taxonomy" id="420089"/>
    <lineage>
        <taxon>Eukaryota</taxon>
        <taxon>Metazoa</taxon>
        <taxon>Ecdysozoa</taxon>
        <taxon>Arthropoda</taxon>
        <taxon>Hexapoda</taxon>
        <taxon>Insecta</taxon>
        <taxon>Pterygota</taxon>
        <taxon>Neoptera</taxon>
        <taxon>Endopterygota</taxon>
        <taxon>Coleoptera</taxon>
        <taxon>Polyphaga</taxon>
        <taxon>Cucujiformia</taxon>
        <taxon>Coccinelloidea</taxon>
        <taxon>Coccinellidae</taxon>
        <taxon>Epilachninae</taxon>
        <taxon>Epilachnini</taxon>
        <taxon>Henosepilachna</taxon>
    </lineage>
</organism>
<dbReference type="EMBL" id="JARQZJ010000037">
    <property type="protein sequence ID" value="KAK9876548.1"/>
    <property type="molecule type" value="Genomic_DNA"/>
</dbReference>
<dbReference type="InterPro" id="IPR042099">
    <property type="entry name" value="ANL_N_sf"/>
</dbReference>
<dbReference type="CDD" id="cd05911">
    <property type="entry name" value="Firefly_Luc_like"/>
    <property type="match status" value="1"/>
</dbReference>